<dbReference type="SUPFAM" id="SSF69572">
    <property type="entry name" value="Activating enzymes of the ubiquitin-like proteins"/>
    <property type="match status" value="1"/>
</dbReference>
<dbReference type="Gene3D" id="3.40.50.720">
    <property type="entry name" value="NAD(P)-binding Rossmann-like Domain"/>
    <property type="match status" value="1"/>
</dbReference>
<dbReference type="InterPro" id="IPR045886">
    <property type="entry name" value="ThiF/MoeB/HesA"/>
</dbReference>
<protein>
    <submittedName>
        <fullName evidence="2">Thiamine biosynthesis protein ThiF</fullName>
    </submittedName>
</protein>
<dbReference type="EMBL" id="CP009761">
    <property type="protein sequence ID" value="AIZ36422.1"/>
    <property type="molecule type" value="Genomic_DNA"/>
</dbReference>
<evidence type="ECO:0000313" key="2">
    <source>
        <dbReference type="EMBL" id="AIZ36422.1"/>
    </source>
</evidence>
<reference evidence="2 3" key="1">
    <citation type="submission" date="2014-10" db="EMBL/GenBank/DDBJ databases">
        <title>Complete genome sequence of Parvimonas micra KCOM 1535 (= ChDC B708).</title>
        <authorList>
            <person name="Kook J.-K."/>
            <person name="Park S.-N."/>
            <person name="Lim Y.K."/>
            <person name="Roh H."/>
        </authorList>
    </citation>
    <scope>NUCLEOTIDE SEQUENCE [LARGE SCALE GENOMIC DNA]</scope>
    <source>
        <strain evidence="3">KCOM 1535 / ChDC B708</strain>
    </source>
</reference>
<dbReference type="FunFam" id="3.40.50.720:FF:000141">
    <property type="entry name" value="tRNA threonylcarbamoyladenosine dehydratase"/>
    <property type="match status" value="1"/>
</dbReference>
<dbReference type="AlphaFoldDB" id="A0A0B4S0N5"/>
<dbReference type="InterPro" id="IPR035985">
    <property type="entry name" value="Ubiquitin-activating_enz"/>
</dbReference>
<dbReference type="KEGG" id="pmic:NW74_03245"/>
<sequence>MENNIYSRTESLIGKDSLNILKNSKVIVFGIGGVGSFTVESLCRCGIGEISLVDFDTIDITNINRQIHAMSNNIGKYKVDEMKKRIELINPDIKVNTFTKKLDKNNVENFNLKYYDYVVDAIDIITSKIYLIKCCYENNINIISAMGAGNKLDPTRFKVVDIYKTSGCPLARVMRRELKKLGIKKLKCVCSDETSSGEVIESYERRKSSPSSISFIPSTMGLIITSEVVKDLILWNK</sequence>
<proteinExistence type="predicted"/>
<feature type="domain" description="THIF-type NAD/FAD binding fold" evidence="1">
    <location>
        <begin position="6"/>
        <end position="230"/>
    </location>
</feature>
<evidence type="ECO:0000313" key="3">
    <source>
        <dbReference type="Proteomes" id="UP000031386"/>
    </source>
</evidence>
<dbReference type="GO" id="GO:0061503">
    <property type="term" value="F:tRNA threonylcarbamoyladenosine dehydratase"/>
    <property type="evidence" value="ECO:0007669"/>
    <property type="project" value="TreeGrafter"/>
</dbReference>
<accession>A0A0B4S0N5</accession>
<dbReference type="CDD" id="cd00755">
    <property type="entry name" value="YgdL_like"/>
    <property type="match status" value="1"/>
</dbReference>
<dbReference type="RefSeq" id="WP_041953793.1">
    <property type="nucleotide sequence ID" value="NZ_CP009761.1"/>
</dbReference>
<dbReference type="Proteomes" id="UP000031386">
    <property type="component" value="Chromosome"/>
</dbReference>
<dbReference type="GO" id="GO:0061504">
    <property type="term" value="P:cyclic threonylcarbamoyladenosine biosynthetic process"/>
    <property type="evidence" value="ECO:0007669"/>
    <property type="project" value="TreeGrafter"/>
</dbReference>
<gene>
    <name evidence="2" type="ORF">NW74_03245</name>
</gene>
<organism evidence="2 3">
    <name type="scientific">Parvimonas micra</name>
    <dbReference type="NCBI Taxonomy" id="33033"/>
    <lineage>
        <taxon>Bacteria</taxon>
        <taxon>Bacillati</taxon>
        <taxon>Bacillota</taxon>
        <taxon>Tissierellia</taxon>
        <taxon>Tissierellales</taxon>
        <taxon>Peptoniphilaceae</taxon>
        <taxon>Parvimonas</taxon>
    </lineage>
</organism>
<dbReference type="OrthoDB" id="9804150at2"/>
<keyword evidence="3" id="KW-1185">Reference proteome</keyword>
<dbReference type="STRING" id="33033.NW74_03245"/>
<dbReference type="GO" id="GO:0008641">
    <property type="term" value="F:ubiquitin-like modifier activating enzyme activity"/>
    <property type="evidence" value="ECO:0007669"/>
    <property type="project" value="InterPro"/>
</dbReference>
<dbReference type="PANTHER" id="PTHR43267">
    <property type="entry name" value="TRNA THREONYLCARBAMOYLADENOSINE DEHYDRATASE"/>
    <property type="match status" value="1"/>
</dbReference>
<dbReference type="Pfam" id="PF00899">
    <property type="entry name" value="ThiF"/>
    <property type="match status" value="1"/>
</dbReference>
<evidence type="ECO:0000259" key="1">
    <source>
        <dbReference type="Pfam" id="PF00899"/>
    </source>
</evidence>
<name>A0A0B4S0N5_9FIRM</name>
<dbReference type="PANTHER" id="PTHR43267:SF1">
    <property type="entry name" value="TRNA THREONYLCARBAMOYLADENOSINE DEHYDRATASE"/>
    <property type="match status" value="1"/>
</dbReference>
<dbReference type="InterPro" id="IPR000594">
    <property type="entry name" value="ThiF_NAD_FAD-bd"/>
</dbReference>